<feature type="transmembrane region" description="Helical" evidence="1">
    <location>
        <begin position="133"/>
        <end position="155"/>
    </location>
</feature>
<feature type="transmembrane region" description="Helical" evidence="1">
    <location>
        <begin position="246"/>
        <end position="268"/>
    </location>
</feature>
<dbReference type="PATRIC" id="fig|929558.5.peg.474"/>
<feature type="transmembrane region" description="Helical" evidence="1">
    <location>
        <begin position="12"/>
        <end position="33"/>
    </location>
</feature>
<feature type="transmembrane region" description="Helical" evidence="1">
    <location>
        <begin position="93"/>
        <end position="121"/>
    </location>
</feature>
<dbReference type="AlphaFoldDB" id="B6BKE7"/>
<keyword evidence="1" id="KW-0472">Membrane</keyword>
<accession>B6BKE7</accession>
<evidence type="ECO:0000313" key="3">
    <source>
        <dbReference type="Proteomes" id="UP000006431"/>
    </source>
</evidence>
<reference evidence="2 3" key="1">
    <citation type="journal article" date="2012" name="Proc. Natl. Acad. Sci. U.S.A.">
        <title>Genome and physiology of a model Epsilonproteobacterium responsible for sulfide detoxification in marine oxygen depletion zones.</title>
        <authorList>
            <person name="Grote J."/>
            <person name="Schott T."/>
            <person name="Bruckner C.G."/>
            <person name="Glockner F.O."/>
            <person name="Jost G."/>
            <person name="Teeling H."/>
            <person name="Labrenz M."/>
            <person name="Jurgens K."/>
        </authorList>
    </citation>
    <scope>NUCLEOTIDE SEQUENCE [LARGE SCALE GENOMIC DNA]</scope>
    <source>
        <strain evidence="2 3">GD1</strain>
    </source>
</reference>
<gene>
    <name evidence="2" type="ORF">SMGD1_0475</name>
</gene>
<keyword evidence="3" id="KW-1185">Reference proteome</keyword>
<proteinExistence type="predicted"/>
<feature type="transmembrane region" description="Helical" evidence="1">
    <location>
        <begin position="288"/>
        <end position="305"/>
    </location>
</feature>
<feature type="transmembrane region" description="Helical" evidence="1">
    <location>
        <begin position="221"/>
        <end position="239"/>
    </location>
</feature>
<feature type="transmembrane region" description="Helical" evidence="1">
    <location>
        <begin position="200"/>
        <end position="215"/>
    </location>
</feature>
<evidence type="ECO:0000313" key="2">
    <source>
        <dbReference type="EMBL" id="EHP29002.1"/>
    </source>
</evidence>
<organism evidence="2 3">
    <name type="scientific">Sulfurimonas gotlandica (strain DSM 19862 / JCM 16533 / GD1)</name>
    <dbReference type="NCBI Taxonomy" id="929558"/>
    <lineage>
        <taxon>Bacteria</taxon>
        <taxon>Pseudomonadati</taxon>
        <taxon>Campylobacterota</taxon>
        <taxon>Epsilonproteobacteria</taxon>
        <taxon>Campylobacterales</taxon>
        <taxon>Sulfurimonadaceae</taxon>
        <taxon>Sulfurimonas</taxon>
    </lineage>
</organism>
<sequence>MIFNTLNKTLLTLSIIFFLASLVIFYMVLYIQYDTTLAFYTVDYRIHTWDEVIYYFNRITRFIELGFLNYHDGIESTFSKIDFNIFPFLFNSIIYFIFGFNWFPIIINIILGLILLYLFYYIAKEVFRFETNFAIALSLLMLITFGYGPTTYIMIKPLFIDLNNQWFLPPIARQESPSTVLFILLSYFIILYNYVYKERNFFLIPLIIITFINNFSYPYYILYTLTFVSFMLVYIFYFERSYLKRFLVAIFFNYLFFLLWFILGKIYVSHDSDFIYTLIFDRSLDVKTLLINGIFIFIHFVNIVYNKNINNNISKIFIIMLLAGIVSYHFNVVLGYKIENWHIDIYVLKPLQWISLIFWSYQVLFIRNNASLIIFIITAIFLLSNYNYSNTYIKNKNTYLTKQIDIYNSYNNISAYVKAKEVLSLDPLFIMAGSTITNHYNYITFSGREIQIDIERNLDKYILSSLLHDINKVNTFENINRINFGFIEGHKNYEPLKYIIFLNDQVDEIYQSLDKYGSNIQEKDLKDLIFKRFDELLDSKNNYKGYILLNKNQFKNIIVLKDSKIIYEDHNIILYYKG</sequence>
<dbReference type="EMBL" id="AFRZ01000001">
    <property type="protein sequence ID" value="EHP29002.1"/>
    <property type="molecule type" value="Genomic_DNA"/>
</dbReference>
<keyword evidence="1" id="KW-1133">Transmembrane helix</keyword>
<feature type="transmembrane region" description="Helical" evidence="1">
    <location>
        <begin position="175"/>
        <end position="195"/>
    </location>
</feature>
<comment type="caution">
    <text evidence="2">The sequence shown here is derived from an EMBL/GenBank/DDBJ whole genome shotgun (WGS) entry which is preliminary data.</text>
</comment>
<dbReference type="Proteomes" id="UP000006431">
    <property type="component" value="Unassembled WGS sequence"/>
</dbReference>
<accession>H1FV76</accession>
<feature type="transmembrane region" description="Helical" evidence="1">
    <location>
        <begin position="356"/>
        <end position="383"/>
    </location>
</feature>
<name>B6BKE7_SULGG</name>
<evidence type="ECO:0000256" key="1">
    <source>
        <dbReference type="SAM" id="Phobius"/>
    </source>
</evidence>
<feature type="transmembrane region" description="Helical" evidence="1">
    <location>
        <begin position="317"/>
        <end position="336"/>
    </location>
</feature>
<protein>
    <submittedName>
        <fullName evidence="2">Uncharacterized protein</fullName>
    </submittedName>
</protein>
<keyword evidence="1" id="KW-0812">Transmembrane</keyword>
<dbReference type="STRING" id="929558.SMGD1_0475"/>
<dbReference type="HOGENOM" id="CLU_471659_0_0_7"/>